<protein>
    <submittedName>
        <fullName evidence="3">Zinc ABC transporter substrate-binding protein</fullName>
    </submittedName>
</protein>
<comment type="caution">
    <text evidence="3">The sequence shown here is derived from an EMBL/GenBank/DDBJ whole genome shotgun (WGS) entry which is preliminary data.</text>
</comment>
<dbReference type="GO" id="GO:0046872">
    <property type="term" value="F:metal ion binding"/>
    <property type="evidence" value="ECO:0007669"/>
    <property type="project" value="InterPro"/>
</dbReference>
<dbReference type="AlphaFoldDB" id="A0A9X2A3P9"/>
<dbReference type="InterPro" id="IPR050492">
    <property type="entry name" value="Bact_metal-bind_prot9"/>
</dbReference>
<evidence type="ECO:0000313" key="3">
    <source>
        <dbReference type="EMBL" id="MCL7746168.1"/>
    </source>
</evidence>
<dbReference type="RefSeq" id="WP_250095100.1">
    <property type="nucleotide sequence ID" value="NZ_JAKRYL010000003.1"/>
</dbReference>
<evidence type="ECO:0000256" key="2">
    <source>
        <dbReference type="SAM" id="SignalP"/>
    </source>
</evidence>
<keyword evidence="2" id="KW-0732">Signal</keyword>
<feature type="region of interest" description="Disordered" evidence="1">
    <location>
        <begin position="135"/>
        <end position="234"/>
    </location>
</feature>
<feature type="chain" id="PRO_5040750644" evidence="2">
    <location>
        <begin position="20"/>
        <end position="405"/>
    </location>
</feature>
<dbReference type="Gene3D" id="3.40.50.1980">
    <property type="entry name" value="Nitrogenase molybdenum iron protein domain"/>
    <property type="match status" value="3"/>
</dbReference>
<name>A0A9X2A3P9_9BACI</name>
<dbReference type="Proteomes" id="UP001139150">
    <property type="component" value="Unassembled WGS sequence"/>
</dbReference>
<proteinExistence type="predicted"/>
<feature type="signal peptide" evidence="2">
    <location>
        <begin position="1"/>
        <end position="19"/>
    </location>
</feature>
<accession>A0A9X2A3P9</accession>
<evidence type="ECO:0000256" key="1">
    <source>
        <dbReference type="SAM" id="MobiDB-lite"/>
    </source>
</evidence>
<dbReference type="PANTHER" id="PTHR42953">
    <property type="entry name" value="HIGH-AFFINITY ZINC UPTAKE SYSTEM PROTEIN ZNUA-RELATED"/>
    <property type="match status" value="1"/>
</dbReference>
<keyword evidence="4" id="KW-1185">Reference proteome</keyword>
<dbReference type="InterPro" id="IPR006127">
    <property type="entry name" value="ZnuA-like"/>
</dbReference>
<dbReference type="SUPFAM" id="SSF53807">
    <property type="entry name" value="Helical backbone' metal receptor"/>
    <property type="match status" value="1"/>
</dbReference>
<dbReference type="GO" id="GO:0030001">
    <property type="term" value="P:metal ion transport"/>
    <property type="evidence" value="ECO:0007669"/>
    <property type="project" value="InterPro"/>
</dbReference>
<dbReference type="PANTHER" id="PTHR42953:SF8">
    <property type="entry name" value="ZINT DOMAIN-CONTAINING PROTEIN"/>
    <property type="match status" value="1"/>
</dbReference>
<dbReference type="PROSITE" id="PS51257">
    <property type="entry name" value="PROKAR_LIPOPROTEIN"/>
    <property type="match status" value="1"/>
</dbReference>
<reference evidence="3" key="1">
    <citation type="submission" date="2022-02" db="EMBL/GenBank/DDBJ databases">
        <title>Halalkalibacter sp. nov. isolated from Lonar Lake, India.</title>
        <authorList>
            <person name="Joshi A."/>
            <person name="Thite S."/>
            <person name="Lodha T."/>
        </authorList>
    </citation>
    <scope>NUCLEOTIDE SEQUENCE</scope>
    <source>
        <strain evidence="3">MEB205</strain>
    </source>
</reference>
<dbReference type="Pfam" id="PF01297">
    <property type="entry name" value="ZnuA"/>
    <property type="match status" value="1"/>
</dbReference>
<evidence type="ECO:0000313" key="4">
    <source>
        <dbReference type="Proteomes" id="UP001139150"/>
    </source>
</evidence>
<organism evidence="3 4">
    <name type="scientific">Halalkalibacter alkaliphilus</name>
    <dbReference type="NCBI Taxonomy" id="2917993"/>
    <lineage>
        <taxon>Bacteria</taxon>
        <taxon>Bacillati</taxon>
        <taxon>Bacillota</taxon>
        <taxon>Bacilli</taxon>
        <taxon>Bacillales</taxon>
        <taxon>Bacillaceae</taxon>
        <taxon>Halalkalibacter</taxon>
    </lineage>
</organism>
<dbReference type="EMBL" id="JAKRYL010000003">
    <property type="protein sequence ID" value="MCL7746168.1"/>
    <property type="molecule type" value="Genomic_DNA"/>
</dbReference>
<gene>
    <name evidence="3" type="ORF">MF646_03435</name>
</gene>
<sequence>MKKLSSLFASILIASSFLAACGGGNEQAEEQEQPATEEPNEEVEALELFTTIFPLEDFATKIGGEFVNVTNIVPVGADAHTFEPTAREMISVAEGDAFIYNGAGLEGFVDALIETLEGEEVAIVKASEGIDFIDYDHDHSQDHDHDHAHDDHGHEDDHDHDHAHDDHAHEEEDEHDHDHAHDDHAHEDDHDHDHAHDDHAHEEEDDHGHEHDDHAHEEDDHDHGHDDHAHDHDEDPHVWLDPILSITLAENIKNALVELMPEQEEVFNANFEEVKAELEAIDAEFQAMVEAAEKDTFLVSHAGYGYWEERYGVKQIGIAGISPTNEPSQRQLQDIIELANEYGLQYVLFEQNIPTKVAEVVKDEVGAEALYLHNLEALIEEDVENDEDYFSLMRRNIEVLETALQ</sequence>